<keyword evidence="5 6" id="KW-0472">Membrane</keyword>
<evidence type="ECO:0000256" key="5">
    <source>
        <dbReference type="ARBA" id="ARBA00023136"/>
    </source>
</evidence>
<keyword evidence="8" id="KW-0238">DNA-binding</keyword>
<dbReference type="GO" id="GO:0003677">
    <property type="term" value="F:DNA binding"/>
    <property type="evidence" value="ECO:0007669"/>
    <property type="project" value="UniProtKB-KW"/>
</dbReference>
<evidence type="ECO:0000259" key="7">
    <source>
        <dbReference type="Pfam" id="PF04024"/>
    </source>
</evidence>
<keyword evidence="4 6" id="KW-1133">Transmembrane helix</keyword>
<dbReference type="AlphaFoldDB" id="A0A0A1MNH8"/>
<comment type="subcellular location">
    <subcellularLocation>
        <location evidence="1">Cell membrane</location>
        <topology evidence="1">Single-pass membrane protein</topology>
    </subcellularLocation>
</comment>
<dbReference type="Pfam" id="PF04024">
    <property type="entry name" value="PspC"/>
    <property type="match status" value="1"/>
</dbReference>
<evidence type="ECO:0000256" key="4">
    <source>
        <dbReference type="ARBA" id="ARBA00022989"/>
    </source>
</evidence>
<organism evidence="8 9">
    <name type="scientific">Oceanobacillus oncorhynchi</name>
    <dbReference type="NCBI Taxonomy" id="545501"/>
    <lineage>
        <taxon>Bacteria</taxon>
        <taxon>Bacillati</taxon>
        <taxon>Bacillota</taxon>
        <taxon>Bacilli</taxon>
        <taxon>Bacillales</taxon>
        <taxon>Bacillaceae</taxon>
        <taxon>Oceanobacillus</taxon>
    </lineage>
</organism>
<evidence type="ECO:0000256" key="3">
    <source>
        <dbReference type="ARBA" id="ARBA00022692"/>
    </source>
</evidence>
<dbReference type="Proteomes" id="UP000040453">
    <property type="component" value="Unassembled WGS sequence"/>
</dbReference>
<evidence type="ECO:0000313" key="9">
    <source>
        <dbReference type="Proteomes" id="UP000040453"/>
    </source>
</evidence>
<feature type="transmembrane region" description="Helical" evidence="6">
    <location>
        <begin position="33"/>
        <end position="57"/>
    </location>
</feature>
<accession>A0A0A1MNH8</accession>
<dbReference type="GO" id="GO:0005886">
    <property type="term" value="C:plasma membrane"/>
    <property type="evidence" value="ECO:0007669"/>
    <property type="project" value="UniProtKB-SubCell"/>
</dbReference>
<reference evidence="8 9" key="1">
    <citation type="submission" date="2014-11" db="EMBL/GenBank/DDBJ databases">
        <authorList>
            <person name="Urmite Genomes Urmite Genomes"/>
        </authorList>
    </citation>
    <scope>NUCLEOTIDE SEQUENCE [LARGE SCALE GENOMIC DNA]</scope>
    <source>
        <strain evidence="8 9">Oc5</strain>
    </source>
</reference>
<proteinExistence type="predicted"/>
<feature type="domain" description="Phage shock protein PspC N-terminal" evidence="7">
    <location>
        <begin position="2"/>
        <end position="59"/>
    </location>
</feature>
<protein>
    <submittedName>
        <fullName evidence="8">DNA-binding transcriptional activator PspC</fullName>
    </submittedName>
</protein>
<gene>
    <name evidence="8" type="ORF">BN997_01035</name>
</gene>
<dbReference type="PANTHER" id="PTHR33885">
    <property type="entry name" value="PHAGE SHOCK PROTEIN C"/>
    <property type="match status" value="1"/>
</dbReference>
<dbReference type="EMBL" id="CDGG01000001">
    <property type="protein sequence ID" value="CEI81217.1"/>
    <property type="molecule type" value="Genomic_DNA"/>
</dbReference>
<evidence type="ECO:0000256" key="1">
    <source>
        <dbReference type="ARBA" id="ARBA00004162"/>
    </source>
</evidence>
<keyword evidence="9" id="KW-1185">Reference proteome</keyword>
<keyword evidence="2" id="KW-1003">Cell membrane</keyword>
<dbReference type="InterPro" id="IPR052027">
    <property type="entry name" value="PspC"/>
</dbReference>
<evidence type="ECO:0000313" key="8">
    <source>
        <dbReference type="EMBL" id="CEI81217.1"/>
    </source>
</evidence>
<evidence type="ECO:0000256" key="2">
    <source>
        <dbReference type="ARBA" id="ARBA00022475"/>
    </source>
</evidence>
<evidence type="ECO:0000256" key="6">
    <source>
        <dbReference type="SAM" id="Phobius"/>
    </source>
</evidence>
<keyword evidence="3 6" id="KW-0812">Transmembrane</keyword>
<dbReference type="InterPro" id="IPR007168">
    <property type="entry name" value="Phageshock_PspC_N"/>
</dbReference>
<dbReference type="STRING" id="545501.BN997_01035"/>
<name>A0A0A1MNH8_9BACI</name>
<sequence length="63" mass="7030">MKKLYRSETNKILAGVLGGIGEYLNVDPTLLRIIFLILLIPSFSTLAIVYLIAAFIMPRGDVY</sequence>
<dbReference type="PANTHER" id="PTHR33885:SF3">
    <property type="entry name" value="PHAGE SHOCK PROTEIN C"/>
    <property type="match status" value="1"/>
</dbReference>
<dbReference type="RefSeq" id="WP_042530211.1">
    <property type="nucleotide sequence ID" value="NZ_CAXOIH010000010.1"/>
</dbReference>